<proteinExistence type="inferred from homology"/>
<evidence type="ECO:0000256" key="4">
    <source>
        <dbReference type="ARBA" id="ARBA00022807"/>
    </source>
</evidence>
<keyword evidence="4" id="KW-0788">Thiol protease</keyword>
<dbReference type="GO" id="GO:0042254">
    <property type="term" value="P:ribosome biogenesis"/>
    <property type="evidence" value="ECO:0007669"/>
    <property type="project" value="UniProtKB-KW"/>
</dbReference>
<protein>
    <recommendedName>
        <fullName evidence="6">Ribosomal processing cysteine protease Prp</fullName>
    </recommendedName>
</protein>
<evidence type="ECO:0000256" key="5">
    <source>
        <dbReference type="ARBA" id="ARBA00044503"/>
    </source>
</evidence>
<dbReference type="GO" id="GO:0008234">
    <property type="term" value="F:cysteine-type peptidase activity"/>
    <property type="evidence" value="ECO:0007669"/>
    <property type="project" value="UniProtKB-KW"/>
</dbReference>
<dbReference type="Gene3D" id="3.30.70.1490">
    <property type="entry name" value="Cysteine protease Prp"/>
    <property type="match status" value="1"/>
</dbReference>
<evidence type="ECO:0000313" key="7">
    <source>
        <dbReference type="EMBL" id="CUQ92654.1"/>
    </source>
</evidence>
<evidence type="ECO:0000256" key="1">
    <source>
        <dbReference type="ARBA" id="ARBA00022517"/>
    </source>
</evidence>
<evidence type="ECO:0000313" key="8">
    <source>
        <dbReference type="Proteomes" id="UP000095662"/>
    </source>
</evidence>
<dbReference type="EMBL" id="CZBY01000034">
    <property type="protein sequence ID" value="CUQ92654.1"/>
    <property type="molecule type" value="Genomic_DNA"/>
</dbReference>
<keyword evidence="7" id="KW-0689">Ribosomal protein</keyword>
<dbReference type="GO" id="GO:0006508">
    <property type="term" value="P:proteolysis"/>
    <property type="evidence" value="ECO:0007669"/>
    <property type="project" value="UniProtKB-KW"/>
</dbReference>
<gene>
    <name evidence="7" type="ORF">ERS852540_02573</name>
</gene>
<reference evidence="7 8" key="1">
    <citation type="submission" date="2015-09" db="EMBL/GenBank/DDBJ databases">
        <authorList>
            <consortium name="Pathogen Informatics"/>
        </authorList>
    </citation>
    <scope>NUCLEOTIDE SEQUENCE [LARGE SCALE GENOMIC DNA]</scope>
    <source>
        <strain evidence="7 8">2789STDY5834928</strain>
    </source>
</reference>
<dbReference type="PANTHER" id="PTHR39178:SF1">
    <property type="entry name" value="RIBOSOMAL-PROCESSING CYSTEINE PROTEASE PRP"/>
    <property type="match status" value="1"/>
</dbReference>
<dbReference type="Proteomes" id="UP000095662">
    <property type="component" value="Unassembled WGS sequence"/>
</dbReference>
<organism evidence="7 8">
    <name type="scientific">[Eubacterium] siraeum</name>
    <dbReference type="NCBI Taxonomy" id="39492"/>
    <lineage>
        <taxon>Bacteria</taxon>
        <taxon>Bacillati</taxon>
        <taxon>Bacillota</taxon>
        <taxon>Clostridia</taxon>
        <taxon>Eubacteriales</taxon>
        <taxon>Oscillospiraceae</taxon>
        <taxon>Oscillospiraceae incertae sedis</taxon>
    </lineage>
</organism>
<dbReference type="AlphaFoldDB" id="A0A174ZZE9"/>
<dbReference type="STRING" id="39492.ERS852540_02573"/>
<dbReference type="Pfam" id="PF04327">
    <property type="entry name" value="Peptidase_Prp"/>
    <property type="match status" value="1"/>
</dbReference>
<keyword evidence="7" id="KW-0687">Ribonucleoprotein</keyword>
<dbReference type="InterPro" id="IPR007422">
    <property type="entry name" value="Peptidase_Prp"/>
</dbReference>
<dbReference type="GO" id="GO:0005840">
    <property type="term" value="C:ribosome"/>
    <property type="evidence" value="ECO:0007669"/>
    <property type="project" value="UniProtKB-KW"/>
</dbReference>
<keyword evidence="2" id="KW-0645">Protease</keyword>
<keyword evidence="3" id="KW-0378">Hydrolase</keyword>
<evidence type="ECO:0000256" key="6">
    <source>
        <dbReference type="ARBA" id="ARBA00044538"/>
    </source>
</evidence>
<sequence>MIKAVFAVKGEKFIGFTVKGHSGYAESGNDIICAGVSSALMLTVNTITDFFSVAADMDIRPDNEGYAKFRLKAPYVDDACTMIKSFYTHLTILEEEYGHIDVRTEQC</sequence>
<dbReference type="PANTHER" id="PTHR39178">
    <property type="entry name" value="HYPOTHETICAL RIBOSOME-ASSOCIATED PROTEIN"/>
    <property type="match status" value="1"/>
</dbReference>
<evidence type="ECO:0000256" key="2">
    <source>
        <dbReference type="ARBA" id="ARBA00022670"/>
    </source>
</evidence>
<dbReference type="OrthoDB" id="48998at2"/>
<dbReference type="CDD" id="cd16332">
    <property type="entry name" value="Prp-like"/>
    <property type="match status" value="1"/>
</dbReference>
<name>A0A174ZZE9_9FIRM</name>
<dbReference type="SUPFAM" id="SSF118010">
    <property type="entry name" value="TM1457-like"/>
    <property type="match status" value="1"/>
</dbReference>
<dbReference type="InterPro" id="IPR036764">
    <property type="entry name" value="Peptidase_Prp_sf"/>
</dbReference>
<keyword evidence="1" id="KW-0690">Ribosome biogenesis</keyword>
<evidence type="ECO:0000256" key="3">
    <source>
        <dbReference type="ARBA" id="ARBA00022801"/>
    </source>
</evidence>
<comment type="similarity">
    <text evidence="5">Belongs to the Prp family.</text>
</comment>
<accession>A0A174ZZE9</accession>